<accession>A0A8K0K521</accession>
<feature type="domain" description="SAM" evidence="2">
    <location>
        <begin position="29"/>
        <end position="95"/>
    </location>
</feature>
<dbReference type="CDD" id="cd09510">
    <property type="entry name" value="SAM_aveugle-like"/>
    <property type="match status" value="1"/>
</dbReference>
<organism evidence="3 4">
    <name type="scientific">Ladona fulva</name>
    <name type="common">Scarce chaser dragonfly</name>
    <name type="synonym">Libellula fulva</name>
    <dbReference type="NCBI Taxonomy" id="123851"/>
    <lineage>
        <taxon>Eukaryota</taxon>
        <taxon>Metazoa</taxon>
        <taxon>Ecdysozoa</taxon>
        <taxon>Arthropoda</taxon>
        <taxon>Hexapoda</taxon>
        <taxon>Insecta</taxon>
        <taxon>Pterygota</taxon>
        <taxon>Palaeoptera</taxon>
        <taxon>Odonata</taxon>
        <taxon>Epiprocta</taxon>
        <taxon>Anisoptera</taxon>
        <taxon>Libelluloidea</taxon>
        <taxon>Libellulidae</taxon>
        <taxon>Ladona</taxon>
    </lineage>
</organism>
<reference evidence="3" key="2">
    <citation type="submission" date="2017-10" db="EMBL/GenBank/DDBJ databases">
        <title>Ladona fulva Genome sequencing and assembly.</title>
        <authorList>
            <person name="Murali S."/>
            <person name="Richards S."/>
            <person name="Bandaranaike D."/>
            <person name="Bellair M."/>
            <person name="Blankenburg K."/>
            <person name="Chao H."/>
            <person name="Dinh H."/>
            <person name="Doddapaneni H."/>
            <person name="Dugan-Rocha S."/>
            <person name="Elkadiri S."/>
            <person name="Gnanaolivu R."/>
            <person name="Hernandez B."/>
            <person name="Skinner E."/>
            <person name="Javaid M."/>
            <person name="Lee S."/>
            <person name="Li M."/>
            <person name="Ming W."/>
            <person name="Munidasa M."/>
            <person name="Muniz J."/>
            <person name="Nguyen L."/>
            <person name="Hughes D."/>
            <person name="Osuji N."/>
            <person name="Pu L.-L."/>
            <person name="Puazo M."/>
            <person name="Qu C."/>
            <person name="Quiroz J."/>
            <person name="Raj R."/>
            <person name="Weissenberger G."/>
            <person name="Xin Y."/>
            <person name="Zou X."/>
            <person name="Han Y."/>
            <person name="Worley K."/>
            <person name="Muzny D."/>
            <person name="Gibbs R."/>
        </authorList>
    </citation>
    <scope>NUCLEOTIDE SEQUENCE</scope>
    <source>
        <strain evidence="3">Sampled in the wild</strain>
    </source>
</reference>
<dbReference type="InterPro" id="IPR001660">
    <property type="entry name" value="SAM"/>
</dbReference>
<dbReference type="Gene3D" id="1.10.150.50">
    <property type="entry name" value="Transcription Factor, Ets-1"/>
    <property type="match status" value="1"/>
</dbReference>
<gene>
    <name evidence="3" type="ORF">J437_LFUL006980</name>
</gene>
<evidence type="ECO:0000259" key="2">
    <source>
        <dbReference type="PROSITE" id="PS50105"/>
    </source>
</evidence>
<dbReference type="PANTHER" id="PTHR20843:SF0">
    <property type="entry name" value="PROTEIN AVEUGLE"/>
    <property type="match status" value="1"/>
</dbReference>
<keyword evidence="4" id="KW-1185">Reference proteome</keyword>
<dbReference type="PROSITE" id="PS50105">
    <property type="entry name" value="SAM_DOMAIN"/>
    <property type="match status" value="1"/>
</dbReference>
<sequence length="113" mass="13640">MKDTILEDSNNSASKPKNKTARPRPVYLWTAVDVQKWFRRHCSDFYPIYGEKFLQHDITGRTLVRVNESTLIRLGIHNPDHRQEIWREIMKLKLKTDILEIRDLERRNNMNYD</sequence>
<dbReference type="InterPro" id="IPR039144">
    <property type="entry name" value="Aveugle-like_SAM_dom"/>
</dbReference>
<protein>
    <recommendedName>
        <fullName evidence="2">SAM domain-containing protein</fullName>
    </recommendedName>
</protein>
<dbReference type="SUPFAM" id="SSF47769">
    <property type="entry name" value="SAM/Pointed domain"/>
    <property type="match status" value="1"/>
</dbReference>
<evidence type="ECO:0000313" key="3">
    <source>
        <dbReference type="EMBL" id="KAG8227669.1"/>
    </source>
</evidence>
<name>A0A8K0K521_LADFU</name>
<evidence type="ECO:0000256" key="1">
    <source>
        <dbReference type="SAM" id="MobiDB-lite"/>
    </source>
</evidence>
<evidence type="ECO:0000313" key="4">
    <source>
        <dbReference type="Proteomes" id="UP000792457"/>
    </source>
</evidence>
<dbReference type="SMART" id="SM00454">
    <property type="entry name" value="SAM"/>
    <property type="match status" value="1"/>
</dbReference>
<dbReference type="InterPro" id="IPR013761">
    <property type="entry name" value="SAM/pointed_sf"/>
</dbReference>
<proteinExistence type="predicted"/>
<dbReference type="OrthoDB" id="434324at2759"/>
<dbReference type="EMBL" id="KZ308333">
    <property type="protein sequence ID" value="KAG8227669.1"/>
    <property type="molecule type" value="Genomic_DNA"/>
</dbReference>
<comment type="caution">
    <text evidence="3">The sequence shown here is derived from an EMBL/GenBank/DDBJ whole genome shotgun (WGS) entry which is preliminary data.</text>
</comment>
<reference evidence="3" key="1">
    <citation type="submission" date="2013-04" db="EMBL/GenBank/DDBJ databases">
        <authorList>
            <person name="Qu J."/>
            <person name="Murali S.C."/>
            <person name="Bandaranaike D."/>
            <person name="Bellair M."/>
            <person name="Blankenburg K."/>
            <person name="Chao H."/>
            <person name="Dinh H."/>
            <person name="Doddapaneni H."/>
            <person name="Downs B."/>
            <person name="Dugan-Rocha S."/>
            <person name="Elkadiri S."/>
            <person name="Gnanaolivu R.D."/>
            <person name="Hernandez B."/>
            <person name="Javaid M."/>
            <person name="Jayaseelan J.C."/>
            <person name="Lee S."/>
            <person name="Li M."/>
            <person name="Ming W."/>
            <person name="Munidasa M."/>
            <person name="Muniz J."/>
            <person name="Nguyen L."/>
            <person name="Ongeri F."/>
            <person name="Osuji N."/>
            <person name="Pu L.-L."/>
            <person name="Puazo M."/>
            <person name="Qu C."/>
            <person name="Quiroz J."/>
            <person name="Raj R."/>
            <person name="Weissenberger G."/>
            <person name="Xin Y."/>
            <person name="Zou X."/>
            <person name="Han Y."/>
            <person name="Richards S."/>
            <person name="Worley K."/>
            <person name="Muzny D."/>
            <person name="Gibbs R."/>
        </authorList>
    </citation>
    <scope>NUCLEOTIDE SEQUENCE</scope>
    <source>
        <strain evidence="3">Sampled in the wild</strain>
    </source>
</reference>
<dbReference type="PANTHER" id="PTHR20843">
    <property type="entry name" value="STERILE ALPHA MOTIF DOMAIN CONTAINING PROTEIN 10"/>
    <property type="match status" value="1"/>
</dbReference>
<dbReference type="GO" id="GO:0009898">
    <property type="term" value="C:cytoplasmic side of plasma membrane"/>
    <property type="evidence" value="ECO:0007669"/>
    <property type="project" value="TreeGrafter"/>
</dbReference>
<dbReference type="GO" id="GO:0007169">
    <property type="term" value="P:cell surface receptor protein tyrosine kinase signaling pathway"/>
    <property type="evidence" value="ECO:0007669"/>
    <property type="project" value="TreeGrafter"/>
</dbReference>
<dbReference type="Pfam" id="PF07647">
    <property type="entry name" value="SAM_2"/>
    <property type="match status" value="1"/>
</dbReference>
<dbReference type="AlphaFoldDB" id="A0A8K0K521"/>
<feature type="region of interest" description="Disordered" evidence="1">
    <location>
        <begin position="1"/>
        <end position="22"/>
    </location>
</feature>
<dbReference type="InterPro" id="IPR052268">
    <property type="entry name" value="SAM_domain-containing_protein"/>
</dbReference>
<dbReference type="Proteomes" id="UP000792457">
    <property type="component" value="Unassembled WGS sequence"/>
</dbReference>